<keyword evidence="4" id="KW-1185">Reference proteome</keyword>
<protein>
    <submittedName>
        <fullName evidence="3">tRNA threonylcarbamoyl adenosine modification protein YeaZ</fullName>
    </submittedName>
</protein>
<name>A0A7W6HI17_9HYPH</name>
<sequence>MTQLLLAIDTAFARCSAAVFDGASGRLLASAEPEIGKGHAEQLMAVIADVLERAGVAYGDLARIGVTVGPGSFTGIRVGVASARGLALALDIPAVGIDTLSALAAPEFGKGRAVLATLDAKRGEIYAALYDAEGAVIAAPRALAPADLSAILAGLDADAPLGLVGTGSPIAQAALPDRRPELLGSDSRIDMAAFARLAALAPEAPPKPLYLRGADAKPSSAAGTISFRVPASPQAVP</sequence>
<dbReference type="GO" id="GO:0002949">
    <property type="term" value="P:tRNA threonylcarbamoyladenosine modification"/>
    <property type="evidence" value="ECO:0007669"/>
    <property type="project" value="InterPro"/>
</dbReference>
<dbReference type="InterPro" id="IPR000905">
    <property type="entry name" value="Gcp-like_dom"/>
</dbReference>
<dbReference type="PANTHER" id="PTHR11735">
    <property type="entry name" value="TRNA N6-ADENOSINE THREONYLCARBAMOYLTRANSFERASE"/>
    <property type="match status" value="1"/>
</dbReference>
<evidence type="ECO:0000313" key="3">
    <source>
        <dbReference type="EMBL" id="MBB4005308.1"/>
    </source>
</evidence>
<dbReference type="Pfam" id="PF00814">
    <property type="entry name" value="TsaD"/>
    <property type="match status" value="1"/>
</dbReference>
<dbReference type="AlphaFoldDB" id="A0A7W6HI17"/>
<evidence type="ECO:0000259" key="2">
    <source>
        <dbReference type="Pfam" id="PF00814"/>
    </source>
</evidence>
<dbReference type="SUPFAM" id="SSF53067">
    <property type="entry name" value="Actin-like ATPase domain"/>
    <property type="match status" value="2"/>
</dbReference>
<feature type="region of interest" description="Disordered" evidence="1">
    <location>
        <begin position="210"/>
        <end position="237"/>
    </location>
</feature>
<organism evidence="3 4">
    <name type="scientific">Aurantimonas endophytica</name>
    <dbReference type="NCBI Taxonomy" id="1522175"/>
    <lineage>
        <taxon>Bacteria</taxon>
        <taxon>Pseudomonadati</taxon>
        <taxon>Pseudomonadota</taxon>
        <taxon>Alphaproteobacteria</taxon>
        <taxon>Hyphomicrobiales</taxon>
        <taxon>Aurantimonadaceae</taxon>
        <taxon>Aurantimonas</taxon>
    </lineage>
</organism>
<dbReference type="CDD" id="cd24032">
    <property type="entry name" value="ASKHA_NBD_TsaB"/>
    <property type="match status" value="1"/>
</dbReference>
<evidence type="ECO:0000256" key="1">
    <source>
        <dbReference type="SAM" id="MobiDB-lite"/>
    </source>
</evidence>
<reference evidence="3 4" key="1">
    <citation type="submission" date="2020-08" db="EMBL/GenBank/DDBJ databases">
        <title>Genomic Encyclopedia of Type Strains, Phase IV (KMG-IV): sequencing the most valuable type-strain genomes for metagenomic binning, comparative biology and taxonomic classification.</title>
        <authorList>
            <person name="Goeker M."/>
        </authorList>
    </citation>
    <scope>NUCLEOTIDE SEQUENCE [LARGE SCALE GENOMIC DNA]</scope>
    <source>
        <strain evidence="3 4">DSM 103570</strain>
    </source>
</reference>
<dbReference type="RefSeq" id="WP_252920334.1">
    <property type="nucleotide sequence ID" value="NZ_JAAAMM010000006.1"/>
</dbReference>
<dbReference type="InterPro" id="IPR022496">
    <property type="entry name" value="T6A_TsaB"/>
</dbReference>
<comment type="caution">
    <text evidence="3">The sequence shown here is derived from an EMBL/GenBank/DDBJ whole genome shotgun (WGS) entry which is preliminary data.</text>
</comment>
<feature type="domain" description="Gcp-like" evidence="2">
    <location>
        <begin position="36"/>
        <end position="139"/>
    </location>
</feature>
<dbReference type="EMBL" id="JACIEM010000006">
    <property type="protein sequence ID" value="MBB4005308.1"/>
    <property type="molecule type" value="Genomic_DNA"/>
</dbReference>
<accession>A0A7W6HI17</accession>
<evidence type="ECO:0000313" key="4">
    <source>
        <dbReference type="Proteomes" id="UP000588647"/>
    </source>
</evidence>
<dbReference type="Proteomes" id="UP000588647">
    <property type="component" value="Unassembled WGS sequence"/>
</dbReference>
<dbReference type="PANTHER" id="PTHR11735:SF11">
    <property type="entry name" value="TRNA THREONYLCARBAMOYLADENOSINE BIOSYNTHESIS PROTEIN TSAB"/>
    <property type="match status" value="1"/>
</dbReference>
<proteinExistence type="predicted"/>
<dbReference type="InterPro" id="IPR043129">
    <property type="entry name" value="ATPase_NBD"/>
</dbReference>
<dbReference type="GO" id="GO:0005829">
    <property type="term" value="C:cytosol"/>
    <property type="evidence" value="ECO:0007669"/>
    <property type="project" value="TreeGrafter"/>
</dbReference>
<dbReference type="NCBIfam" id="TIGR03725">
    <property type="entry name" value="T6A_YeaZ"/>
    <property type="match status" value="1"/>
</dbReference>
<dbReference type="Gene3D" id="3.30.420.40">
    <property type="match status" value="2"/>
</dbReference>
<gene>
    <name evidence="3" type="ORF">GGR03_004407</name>
</gene>